<dbReference type="PANTHER" id="PTHR33375:SF8">
    <property type="entry name" value="NUCLEOID OCCLUSION PROTEIN"/>
    <property type="match status" value="1"/>
</dbReference>
<dbReference type="GO" id="GO:0005694">
    <property type="term" value="C:chromosome"/>
    <property type="evidence" value="ECO:0007669"/>
    <property type="project" value="TreeGrafter"/>
</dbReference>
<dbReference type="AlphaFoldDB" id="A0A9W6FUM3"/>
<reference evidence="2" key="1">
    <citation type="submission" date="2022-12" db="EMBL/GenBank/DDBJ databases">
        <title>Reference genome sequencing for broad-spectrum identification of bacterial and archaeal isolates by mass spectrometry.</title>
        <authorList>
            <person name="Sekiguchi Y."/>
            <person name="Tourlousse D.M."/>
        </authorList>
    </citation>
    <scope>NUCLEOTIDE SEQUENCE</scope>
    <source>
        <strain evidence="2">ASRB1</strain>
    </source>
</reference>
<dbReference type="SUPFAM" id="SSF110849">
    <property type="entry name" value="ParB/Sulfiredoxin"/>
    <property type="match status" value="1"/>
</dbReference>
<dbReference type="EMBL" id="BSDR01000001">
    <property type="protein sequence ID" value="GLI35149.1"/>
    <property type="molecule type" value="Genomic_DNA"/>
</dbReference>
<evidence type="ECO:0000313" key="3">
    <source>
        <dbReference type="Proteomes" id="UP001144372"/>
    </source>
</evidence>
<dbReference type="Gene3D" id="3.90.1530.10">
    <property type="entry name" value="Conserved hypothetical protein from pyrococcus furiosus pfu- 392566-001, ParB domain"/>
    <property type="match status" value="1"/>
</dbReference>
<dbReference type="InterPro" id="IPR003115">
    <property type="entry name" value="ParB_N"/>
</dbReference>
<dbReference type="RefSeq" id="WP_281794746.1">
    <property type="nucleotide sequence ID" value="NZ_BSDR01000001.1"/>
</dbReference>
<dbReference type="Proteomes" id="UP001144372">
    <property type="component" value="Unassembled WGS sequence"/>
</dbReference>
<dbReference type="GO" id="GO:0007059">
    <property type="term" value="P:chromosome segregation"/>
    <property type="evidence" value="ECO:0007669"/>
    <property type="project" value="TreeGrafter"/>
</dbReference>
<feature type="domain" description="ParB-like N-terminal" evidence="1">
    <location>
        <begin position="6"/>
        <end position="92"/>
    </location>
</feature>
<dbReference type="GO" id="GO:0045881">
    <property type="term" value="P:positive regulation of sporulation resulting in formation of a cellular spore"/>
    <property type="evidence" value="ECO:0007669"/>
    <property type="project" value="TreeGrafter"/>
</dbReference>
<evidence type="ECO:0000259" key="1">
    <source>
        <dbReference type="SMART" id="SM00470"/>
    </source>
</evidence>
<dbReference type="InterPro" id="IPR050336">
    <property type="entry name" value="Chromosome_partition/occlusion"/>
</dbReference>
<protein>
    <recommendedName>
        <fullName evidence="1">ParB-like N-terminal domain-containing protein</fullName>
    </recommendedName>
</protein>
<dbReference type="SMART" id="SM00470">
    <property type="entry name" value="ParB"/>
    <property type="match status" value="1"/>
</dbReference>
<comment type="caution">
    <text evidence="2">The sequence shown here is derived from an EMBL/GenBank/DDBJ whole genome shotgun (WGS) entry which is preliminary data.</text>
</comment>
<organism evidence="2 3">
    <name type="scientific">Desulforhabdus amnigena</name>
    <dbReference type="NCBI Taxonomy" id="40218"/>
    <lineage>
        <taxon>Bacteria</taxon>
        <taxon>Pseudomonadati</taxon>
        <taxon>Thermodesulfobacteriota</taxon>
        <taxon>Syntrophobacteria</taxon>
        <taxon>Syntrophobacterales</taxon>
        <taxon>Syntrophobacteraceae</taxon>
        <taxon>Desulforhabdus</taxon>
    </lineage>
</organism>
<dbReference type="Pfam" id="PF02195">
    <property type="entry name" value="ParB_N"/>
    <property type="match status" value="1"/>
</dbReference>
<name>A0A9W6FUM3_9BACT</name>
<keyword evidence="3" id="KW-1185">Reference proteome</keyword>
<evidence type="ECO:0000313" key="2">
    <source>
        <dbReference type="EMBL" id="GLI35149.1"/>
    </source>
</evidence>
<proteinExistence type="predicted"/>
<dbReference type="InterPro" id="IPR036086">
    <property type="entry name" value="ParB/Sulfiredoxin_sf"/>
</dbReference>
<sequence length="95" mass="10779">MQRDVREIDVDKISPNRRLVCSDESIENISESIRLQGQLEPVEILLVGASFRILDGEKRWRACKKLGMRRIQAVIVEPGTGDLDFISRADEIPTS</sequence>
<accession>A0A9W6FUM3</accession>
<gene>
    <name evidence="2" type="ORF">DAMNIGENAA_25820</name>
</gene>
<dbReference type="PANTHER" id="PTHR33375">
    <property type="entry name" value="CHROMOSOME-PARTITIONING PROTEIN PARB-RELATED"/>
    <property type="match status" value="1"/>
</dbReference>